<evidence type="ECO:0000256" key="7">
    <source>
        <dbReference type="PIRSR" id="PIRSR000027-2"/>
    </source>
</evidence>
<evidence type="ECO:0000256" key="2">
    <source>
        <dbReference type="ARBA" id="ARBA00022617"/>
    </source>
</evidence>
<dbReference type="OrthoDB" id="7596534at2"/>
<dbReference type="PROSITE" id="PS51009">
    <property type="entry name" value="CYTCII"/>
    <property type="match status" value="1"/>
</dbReference>
<keyword evidence="4" id="KW-0249">Electron transport</keyword>
<dbReference type="EMBL" id="FNUZ01000010">
    <property type="protein sequence ID" value="SEG65542.1"/>
    <property type="molecule type" value="Genomic_DNA"/>
</dbReference>
<dbReference type="InterPro" id="IPR002321">
    <property type="entry name" value="Cyt_c_II"/>
</dbReference>
<dbReference type="GO" id="GO:0009055">
    <property type="term" value="F:electron transfer activity"/>
    <property type="evidence" value="ECO:0007669"/>
    <property type="project" value="InterPro"/>
</dbReference>
<evidence type="ECO:0000256" key="6">
    <source>
        <dbReference type="PIRSR" id="PIRSR000027-1"/>
    </source>
</evidence>
<feature type="binding site" description="covalent" evidence="7">
    <location>
        <position position="137"/>
    </location>
    <ligand>
        <name>heme c</name>
        <dbReference type="ChEBI" id="CHEBI:61717"/>
    </ligand>
</feature>
<evidence type="ECO:0000256" key="8">
    <source>
        <dbReference type="SAM" id="SignalP"/>
    </source>
</evidence>
<feature type="chain" id="PRO_5009294366" evidence="8">
    <location>
        <begin position="21"/>
        <end position="144"/>
    </location>
</feature>
<dbReference type="Gene3D" id="1.20.120.10">
    <property type="entry name" value="Cytochrome c/b562"/>
    <property type="match status" value="1"/>
</dbReference>
<dbReference type="Proteomes" id="UP000236752">
    <property type="component" value="Unassembled WGS sequence"/>
</dbReference>
<comment type="PTM">
    <text evidence="7">Binds 1 heme group per subunit.</text>
</comment>
<evidence type="ECO:0000313" key="9">
    <source>
        <dbReference type="EMBL" id="SEG65542.1"/>
    </source>
</evidence>
<evidence type="ECO:0000313" key="10">
    <source>
        <dbReference type="Proteomes" id="UP000236752"/>
    </source>
</evidence>
<keyword evidence="2 7" id="KW-0349">Heme</keyword>
<reference evidence="9 10" key="1">
    <citation type="submission" date="2016-10" db="EMBL/GenBank/DDBJ databases">
        <authorList>
            <person name="de Groot N.N."/>
        </authorList>
    </citation>
    <scope>NUCLEOTIDE SEQUENCE [LARGE SCALE GENOMIC DNA]</scope>
    <source>
        <strain evidence="9 10">DSM 26915</strain>
    </source>
</reference>
<dbReference type="Pfam" id="PF01322">
    <property type="entry name" value="Cytochrom_C_2"/>
    <property type="match status" value="1"/>
</dbReference>
<dbReference type="PRINTS" id="PR00608">
    <property type="entry name" value="CYTCHROMECII"/>
</dbReference>
<dbReference type="PIRSF" id="PIRSF000027">
    <property type="entry name" value="Cytc_c_prime"/>
    <property type="match status" value="1"/>
</dbReference>
<sequence length="144" mass="15119">MKHLVLGFGTLVMAATMAMAHGGVKDPLVKARMDLMVEIKDSTGVLGNMLKGKIPFDAAQAEAARLALLDHAKAIPAAFEVQATDPKTEAAPAIWTDWDDFVAKSNDMVAAVEAADASSMDSLRAGMGAIGASCKACHKSYRID</sequence>
<dbReference type="AlphaFoldDB" id="A0A1H6BY09"/>
<name>A0A1H6BY09_9RHOB</name>
<evidence type="ECO:0000256" key="5">
    <source>
        <dbReference type="ARBA" id="ARBA00023004"/>
    </source>
</evidence>
<dbReference type="InterPro" id="IPR015984">
    <property type="entry name" value="Cyt_c_prime_subgr"/>
</dbReference>
<feature type="binding site" description="axial binding residue" evidence="6">
    <location>
        <position position="138"/>
    </location>
    <ligand>
        <name>heme c</name>
        <dbReference type="ChEBI" id="CHEBI:61717"/>
    </ligand>
    <ligandPart>
        <name>Fe</name>
        <dbReference type="ChEBI" id="CHEBI:18248"/>
    </ligandPart>
</feature>
<gene>
    <name evidence="9" type="ORF">SAMN04488045_3869</name>
</gene>
<feature type="signal peptide" evidence="8">
    <location>
        <begin position="1"/>
        <end position="20"/>
    </location>
</feature>
<keyword evidence="5 6" id="KW-0408">Iron</keyword>
<dbReference type="InterPro" id="IPR012127">
    <property type="entry name" value="Cyt_c_prime"/>
</dbReference>
<keyword evidence="8" id="KW-0732">Signal</keyword>
<dbReference type="SUPFAM" id="SSF47175">
    <property type="entry name" value="Cytochromes"/>
    <property type="match status" value="1"/>
</dbReference>
<dbReference type="GO" id="GO:0022900">
    <property type="term" value="P:electron transport chain"/>
    <property type="evidence" value="ECO:0007669"/>
    <property type="project" value="InterPro"/>
</dbReference>
<dbReference type="GO" id="GO:0005506">
    <property type="term" value="F:iron ion binding"/>
    <property type="evidence" value="ECO:0007669"/>
    <property type="project" value="InterPro"/>
</dbReference>
<dbReference type="RefSeq" id="WP_103911960.1">
    <property type="nucleotide sequence ID" value="NZ_FNUZ01000010.1"/>
</dbReference>
<protein>
    <submittedName>
        <fullName evidence="9">Cytochrome c556</fullName>
    </submittedName>
</protein>
<dbReference type="InterPro" id="IPR010980">
    <property type="entry name" value="Cyt_c/b562"/>
</dbReference>
<evidence type="ECO:0000256" key="3">
    <source>
        <dbReference type="ARBA" id="ARBA00022723"/>
    </source>
</evidence>
<evidence type="ECO:0000256" key="1">
    <source>
        <dbReference type="ARBA" id="ARBA00022448"/>
    </source>
</evidence>
<keyword evidence="10" id="KW-1185">Reference proteome</keyword>
<feature type="binding site" description="covalent" evidence="7">
    <location>
        <position position="134"/>
    </location>
    <ligand>
        <name>heme c</name>
        <dbReference type="ChEBI" id="CHEBI:61717"/>
    </ligand>
</feature>
<dbReference type="GO" id="GO:0020037">
    <property type="term" value="F:heme binding"/>
    <property type="evidence" value="ECO:0007669"/>
    <property type="project" value="InterPro"/>
</dbReference>
<dbReference type="GO" id="GO:0042597">
    <property type="term" value="C:periplasmic space"/>
    <property type="evidence" value="ECO:0007669"/>
    <property type="project" value="InterPro"/>
</dbReference>
<proteinExistence type="predicted"/>
<organism evidence="9 10">
    <name type="scientific">Thalassococcus halodurans</name>
    <dbReference type="NCBI Taxonomy" id="373675"/>
    <lineage>
        <taxon>Bacteria</taxon>
        <taxon>Pseudomonadati</taxon>
        <taxon>Pseudomonadota</taxon>
        <taxon>Alphaproteobacteria</taxon>
        <taxon>Rhodobacterales</taxon>
        <taxon>Roseobacteraceae</taxon>
        <taxon>Thalassococcus</taxon>
    </lineage>
</organism>
<keyword evidence="3 6" id="KW-0479">Metal-binding</keyword>
<accession>A0A1H6BY09</accession>
<keyword evidence="1" id="KW-0813">Transport</keyword>
<evidence type="ECO:0000256" key="4">
    <source>
        <dbReference type="ARBA" id="ARBA00022982"/>
    </source>
</evidence>